<keyword evidence="6 7" id="KW-0472">Membrane</keyword>
<dbReference type="Pfam" id="PF01694">
    <property type="entry name" value="Rhomboid"/>
    <property type="match status" value="1"/>
</dbReference>
<feature type="transmembrane region" description="Helical" evidence="7">
    <location>
        <begin position="6"/>
        <end position="21"/>
    </location>
</feature>
<feature type="transmembrane region" description="Helical" evidence="7">
    <location>
        <begin position="58"/>
        <end position="76"/>
    </location>
</feature>
<organism evidence="9">
    <name type="scientific">hydrothermal vent metagenome</name>
    <dbReference type="NCBI Taxonomy" id="652676"/>
    <lineage>
        <taxon>unclassified sequences</taxon>
        <taxon>metagenomes</taxon>
        <taxon>ecological metagenomes</taxon>
    </lineage>
</organism>
<proteinExistence type="inferred from homology"/>
<name>A0A3B0VCQ7_9ZZZZ</name>
<evidence type="ECO:0000256" key="5">
    <source>
        <dbReference type="ARBA" id="ARBA00022989"/>
    </source>
</evidence>
<gene>
    <name evidence="9" type="ORF">MNBD_GAMMA01-1049</name>
</gene>
<evidence type="ECO:0000256" key="2">
    <source>
        <dbReference type="ARBA" id="ARBA00009045"/>
    </source>
</evidence>
<dbReference type="EMBL" id="UOEW01000191">
    <property type="protein sequence ID" value="VAW38103.1"/>
    <property type="molecule type" value="Genomic_DNA"/>
</dbReference>
<reference evidence="9" key="1">
    <citation type="submission" date="2018-06" db="EMBL/GenBank/DDBJ databases">
        <authorList>
            <person name="Zhirakovskaya E."/>
        </authorList>
    </citation>
    <scope>NUCLEOTIDE SEQUENCE</scope>
</reference>
<keyword evidence="3 7" id="KW-0812">Transmembrane</keyword>
<dbReference type="Gene3D" id="1.20.1540.10">
    <property type="entry name" value="Rhomboid-like"/>
    <property type="match status" value="1"/>
</dbReference>
<dbReference type="InterPro" id="IPR022764">
    <property type="entry name" value="Peptidase_S54_rhomboid_dom"/>
</dbReference>
<dbReference type="PANTHER" id="PTHR43731:SF14">
    <property type="entry name" value="PRESENILIN-ASSOCIATED RHOMBOID-LIKE PROTEIN, MITOCHONDRIAL"/>
    <property type="match status" value="1"/>
</dbReference>
<feature type="transmembrane region" description="Helical" evidence="7">
    <location>
        <begin position="135"/>
        <end position="159"/>
    </location>
</feature>
<feature type="transmembrane region" description="Helical" evidence="7">
    <location>
        <begin position="82"/>
        <end position="102"/>
    </location>
</feature>
<evidence type="ECO:0000259" key="8">
    <source>
        <dbReference type="Pfam" id="PF01694"/>
    </source>
</evidence>
<sequence>MEINQTIIIIAVTCLVTYMAWQNKQLMERLIFWSPAIKEGQVERFVTHGFIHADGTHLLFNMFTFYFFGSIIEAFYRQYFGGAGYVIFYLAAIVVAMLPSYFKHKDDRNYMSLGASGAVSAVLFAYILFAPWELLYLFGAIPIPAILFAVAYVWYSIYASKKNNDNINHSAHLYGGLFGVIMTIVLEPRIIGYFFTQLLNPSWLG</sequence>
<evidence type="ECO:0000256" key="6">
    <source>
        <dbReference type="ARBA" id="ARBA00023136"/>
    </source>
</evidence>
<evidence type="ECO:0000256" key="3">
    <source>
        <dbReference type="ARBA" id="ARBA00022692"/>
    </source>
</evidence>
<dbReference type="PANTHER" id="PTHR43731">
    <property type="entry name" value="RHOMBOID PROTEASE"/>
    <property type="match status" value="1"/>
</dbReference>
<dbReference type="SUPFAM" id="SSF144091">
    <property type="entry name" value="Rhomboid-like"/>
    <property type="match status" value="1"/>
</dbReference>
<evidence type="ECO:0000256" key="1">
    <source>
        <dbReference type="ARBA" id="ARBA00004141"/>
    </source>
</evidence>
<accession>A0A3B0VCQ7</accession>
<evidence type="ECO:0000313" key="9">
    <source>
        <dbReference type="EMBL" id="VAW38103.1"/>
    </source>
</evidence>
<comment type="subcellular location">
    <subcellularLocation>
        <location evidence="1">Membrane</location>
        <topology evidence="1">Multi-pass membrane protein</topology>
    </subcellularLocation>
</comment>
<evidence type="ECO:0000256" key="4">
    <source>
        <dbReference type="ARBA" id="ARBA00022801"/>
    </source>
</evidence>
<dbReference type="InterPro" id="IPR035952">
    <property type="entry name" value="Rhomboid-like_sf"/>
</dbReference>
<feature type="transmembrane region" description="Helical" evidence="7">
    <location>
        <begin position="109"/>
        <end position="129"/>
    </location>
</feature>
<protein>
    <submittedName>
        <fullName evidence="9">Rhomboid family protein</fullName>
    </submittedName>
</protein>
<evidence type="ECO:0000256" key="7">
    <source>
        <dbReference type="SAM" id="Phobius"/>
    </source>
</evidence>
<feature type="domain" description="Peptidase S54 rhomboid" evidence="8">
    <location>
        <begin position="40"/>
        <end position="186"/>
    </location>
</feature>
<dbReference type="GO" id="GO:0016020">
    <property type="term" value="C:membrane"/>
    <property type="evidence" value="ECO:0007669"/>
    <property type="project" value="UniProtKB-SubCell"/>
</dbReference>
<dbReference type="InterPro" id="IPR050925">
    <property type="entry name" value="Rhomboid_protease_S54"/>
</dbReference>
<dbReference type="GO" id="GO:0004252">
    <property type="term" value="F:serine-type endopeptidase activity"/>
    <property type="evidence" value="ECO:0007669"/>
    <property type="project" value="InterPro"/>
</dbReference>
<keyword evidence="5 7" id="KW-1133">Transmembrane helix</keyword>
<feature type="transmembrane region" description="Helical" evidence="7">
    <location>
        <begin position="171"/>
        <end position="195"/>
    </location>
</feature>
<keyword evidence="4" id="KW-0378">Hydrolase</keyword>
<comment type="similarity">
    <text evidence="2">Belongs to the peptidase S54 family.</text>
</comment>
<dbReference type="AlphaFoldDB" id="A0A3B0VCQ7"/>